<dbReference type="Gene3D" id="1.10.510.10">
    <property type="entry name" value="Transferase(Phosphotransferase) domain 1"/>
    <property type="match status" value="1"/>
</dbReference>
<dbReference type="InterPro" id="IPR002110">
    <property type="entry name" value="Ankyrin_rpt"/>
</dbReference>
<evidence type="ECO:0000256" key="1">
    <source>
        <dbReference type="ARBA" id="ARBA00012513"/>
    </source>
</evidence>
<keyword evidence="4 7" id="KW-0547">Nucleotide-binding</keyword>
<dbReference type="EMBL" id="GL732538">
    <property type="protein sequence ID" value="EFX82937.1"/>
    <property type="molecule type" value="Genomic_DNA"/>
</dbReference>
<feature type="compositionally biased region" description="Basic residues" evidence="8">
    <location>
        <begin position="72"/>
        <end position="96"/>
    </location>
</feature>
<proteinExistence type="predicted"/>
<dbReference type="PROSITE" id="PS00108">
    <property type="entry name" value="PROTEIN_KINASE_ST"/>
    <property type="match status" value="1"/>
</dbReference>
<evidence type="ECO:0000256" key="5">
    <source>
        <dbReference type="ARBA" id="ARBA00022777"/>
    </source>
</evidence>
<dbReference type="GO" id="GO:0036498">
    <property type="term" value="P:IRE1-mediated unfolded protein response"/>
    <property type="evidence" value="ECO:0000318"/>
    <property type="project" value="GO_Central"/>
</dbReference>
<evidence type="ECO:0000256" key="2">
    <source>
        <dbReference type="ARBA" id="ARBA00022527"/>
    </source>
</evidence>
<dbReference type="Pfam" id="PF12796">
    <property type="entry name" value="Ank_2"/>
    <property type="match status" value="2"/>
</dbReference>
<evidence type="ECO:0000256" key="7">
    <source>
        <dbReference type="PROSITE-ProRule" id="PRU10141"/>
    </source>
</evidence>
<evidence type="ECO:0000259" key="9">
    <source>
        <dbReference type="PROSITE" id="PS50011"/>
    </source>
</evidence>
<dbReference type="PANTHER" id="PTHR13954">
    <property type="entry name" value="IRE1-RELATED"/>
    <property type="match status" value="1"/>
</dbReference>
<evidence type="ECO:0000313" key="10">
    <source>
        <dbReference type="EMBL" id="EFX82937.1"/>
    </source>
</evidence>
<protein>
    <recommendedName>
        <fullName evidence="1">non-specific serine/threonine protein kinase</fullName>
        <ecNumber evidence="1">2.7.11.1</ecNumber>
    </recommendedName>
</protein>
<dbReference type="Proteomes" id="UP000000305">
    <property type="component" value="Unassembled WGS sequence"/>
</dbReference>
<dbReference type="GO" id="GO:0004521">
    <property type="term" value="F:RNA endonuclease activity"/>
    <property type="evidence" value="ECO:0000318"/>
    <property type="project" value="GO_Central"/>
</dbReference>
<feature type="compositionally biased region" description="Basic and acidic residues" evidence="8">
    <location>
        <begin position="1"/>
        <end position="71"/>
    </location>
</feature>
<dbReference type="InterPro" id="IPR045133">
    <property type="entry name" value="IRE1/2-like"/>
</dbReference>
<reference evidence="10 11" key="1">
    <citation type="journal article" date="2011" name="Science">
        <title>The ecoresponsive genome of Daphnia pulex.</title>
        <authorList>
            <person name="Colbourne J.K."/>
            <person name="Pfrender M.E."/>
            <person name="Gilbert D."/>
            <person name="Thomas W.K."/>
            <person name="Tucker A."/>
            <person name="Oakley T.H."/>
            <person name="Tokishita S."/>
            <person name="Aerts A."/>
            <person name="Arnold G.J."/>
            <person name="Basu M.K."/>
            <person name="Bauer D.J."/>
            <person name="Caceres C.E."/>
            <person name="Carmel L."/>
            <person name="Casola C."/>
            <person name="Choi J.H."/>
            <person name="Detter J.C."/>
            <person name="Dong Q."/>
            <person name="Dusheyko S."/>
            <person name="Eads B.D."/>
            <person name="Frohlich T."/>
            <person name="Geiler-Samerotte K.A."/>
            <person name="Gerlach D."/>
            <person name="Hatcher P."/>
            <person name="Jogdeo S."/>
            <person name="Krijgsveld J."/>
            <person name="Kriventseva E.V."/>
            <person name="Kultz D."/>
            <person name="Laforsch C."/>
            <person name="Lindquist E."/>
            <person name="Lopez J."/>
            <person name="Manak J.R."/>
            <person name="Muller J."/>
            <person name="Pangilinan J."/>
            <person name="Patwardhan R.P."/>
            <person name="Pitluck S."/>
            <person name="Pritham E.J."/>
            <person name="Rechtsteiner A."/>
            <person name="Rho M."/>
            <person name="Rogozin I.B."/>
            <person name="Sakarya O."/>
            <person name="Salamov A."/>
            <person name="Schaack S."/>
            <person name="Shapiro H."/>
            <person name="Shiga Y."/>
            <person name="Skalitzky C."/>
            <person name="Smith Z."/>
            <person name="Souvorov A."/>
            <person name="Sung W."/>
            <person name="Tang Z."/>
            <person name="Tsuchiya D."/>
            <person name="Tu H."/>
            <person name="Vos H."/>
            <person name="Wang M."/>
            <person name="Wolf Y.I."/>
            <person name="Yamagata H."/>
            <person name="Yamada T."/>
            <person name="Ye Y."/>
            <person name="Shaw J.R."/>
            <person name="Andrews J."/>
            <person name="Crease T.J."/>
            <person name="Tang H."/>
            <person name="Lucas S.M."/>
            <person name="Robertson H.M."/>
            <person name="Bork P."/>
            <person name="Koonin E.V."/>
            <person name="Zdobnov E.M."/>
            <person name="Grigoriev I.V."/>
            <person name="Lynch M."/>
            <person name="Boore J.L."/>
        </authorList>
    </citation>
    <scope>NUCLEOTIDE SEQUENCE [LARGE SCALE GENOMIC DNA]</scope>
</reference>
<dbReference type="InParanoid" id="E9GBC5"/>
<dbReference type="GO" id="GO:0070059">
    <property type="term" value="P:intrinsic apoptotic signaling pathway in response to endoplasmic reticulum stress"/>
    <property type="evidence" value="ECO:0000318"/>
    <property type="project" value="GO_Central"/>
</dbReference>
<feature type="region of interest" description="Disordered" evidence="8">
    <location>
        <begin position="1"/>
        <end position="219"/>
    </location>
</feature>
<dbReference type="PROSITE" id="PS50011">
    <property type="entry name" value="PROTEIN_KINASE_DOM"/>
    <property type="match status" value="1"/>
</dbReference>
<dbReference type="InterPro" id="IPR011009">
    <property type="entry name" value="Kinase-like_dom_sf"/>
</dbReference>
<dbReference type="FunFam" id="1.10.510.10:FF:001152">
    <property type="entry name" value="Uncharacterized protein"/>
    <property type="match status" value="1"/>
</dbReference>
<evidence type="ECO:0000256" key="8">
    <source>
        <dbReference type="SAM" id="MobiDB-lite"/>
    </source>
</evidence>
<evidence type="ECO:0000313" key="11">
    <source>
        <dbReference type="Proteomes" id="UP000000305"/>
    </source>
</evidence>
<dbReference type="Pfam" id="PF00069">
    <property type="entry name" value="Pkinase"/>
    <property type="match status" value="1"/>
</dbReference>
<dbReference type="eggNOG" id="KOG0333">
    <property type="taxonomic scope" value="Eukaryota"/>
</dbReference>
<feature type="compositionally biased region" description="Basic and acidic residues" evidence="8">
    <location>
        <begin position="127"/>
        <end position="185"/>
    </location>
</feature>
<dbReference type="InterPro" id="IPR000719">
    <property type="entry name" value="Prot_kinase_dom"/>
</dbReference>
<keyword evidence="2" id="KW-0723">Serine/threonine-protein kinase</keyword>
<feature type="domain" description="Protein kinase" evidence="9">
    <location>
        <begin position="218"/>
        <end position="493"/>
    </location>
</feature>
<dbReference type="InterPro" id="IPR036770">
    <property type="entry name" value="Ankyrin_rpt-contain_sf"/>
</dbReference>
<gene>
    <name evidence="10" type="ORF">DAPPUDRAFT_315977</name>
</gene>
<dbReference type="PANTHER" id="PTHR13954:SF6">
    <property type="entry name" value="NON-SPECIFIC SERINE_THREONINE PROTEIN KINASE"/>
    <property type="match status" value="1"/>
</dbReference>
<accession>E9GBC5</accession>
<evidence type="ECO:0000256" key="4">
    <source>
        <dbReference type="ARBA" id="ARBA00022741"/>
    </source>
</evidence>
<keyword evidence="3" id="KW-0808">Transferase</keyword>
<dbReference type="SMART" id="SM00220">
    <property type="entry name" value="S_TKc"/>
    <property type="match status" value="1"/>
</dbReference>
<name>E9GBC5_DAPPU</name>
<evidence type="ECO:0000256" key="3">
    <source>
        <dbReference type="ARBA" id="ARBA00022679"/>
    </source>
</evidence>
<feature type="compositionally biased region" description="Basic and acidic residues" evidence="8">
    <location>
        <begin position="97"/>
        <end position="117"/>
    </location>
</feature>
<dbReference type="PROSITE" id="PS00107">
    <property type="entry name" value="PROTEIN_KINASE_ATP"/>
    <property type="match status" value="1"/>
</dbReference>
<feature type="compositionally biased region" description="Basic and acidic residues" evidence="8">
    <location>
        <begin position="195"/>
        <end position="218"/>
    </location>
</feature>
<dbReference type="SUPFAM" id="SSF56112">
    <property type="entry name" value="Protein kinase-like (PK-like)"/>
    <property type="match status" value="1"/>
</dbReference>
<dbReference type="Gene3D" id="1.25.40.20">
    <property type="entry name" value="Ankyrin repeat-containing domain"/>
    <property type="match status" value="2"/>
</dbReference>
<dbReference type="EC" id="2.7.11.1" evidence="1"/>
<dbReference type="GO" id="GO:0004674">
    <property type="term" value="F:protein serine/threonine kinase activity"/>
    <property type="evidence" value="ECO:0000318"/>
    <property type="project" value="GO_Central"/>
</dbReference>
<keyword evidence="5" id="KW-0418">Kinase</keyword>
<dbReference type="GO" id="GO:0005783">
    <property type="term" value="C:endoplasmic reticulum"/>
    <property type="evidence" value="ECO:0000318"/>
    <property type="project" value="GO_Central"/>
</dbReference>
<dbReference type="PhylomeDB" id="E9GBC5"/>
<keyword evidence="11" id="KW-1185">Reference proteome</keyword>
<dbReference type="InterPro" id="IPR017441">
    <property type="entry name" value="Protein_kinase_ATP_BS"/>
</dbReference>
<feature type="binding site" evidence="7">
    <location>
        <position position="245"/>
    </location>
    <ligand>
        <name>ATP</name>
        <dbReference type="ChEBI" id="CHEBI:30616"/>
    </ligand>
</feature>
<dbReference type="eggNOG" id="KOG1027">
    <property type="taxonomic scope" value="Eukaryota"/>
</dbReference>
<dbReference type="InterPro" id="IPR008271">
    <property type="entry name" value="Ser/Thr_kinase_AS"/>
</dbReference>
<dbReference type="Gene3D" id="3.30.200.20">
    <property type="entry name" value="Phosphorylase Kinase, domain 1"/>
    <property type="match status" value="1"/>
</dbReference>
<evidence type="ECO:0000256" key="6">
    <source>
        <dbReference type="ARBA" id="ARBA00022840"/>
    </source>
</evidence>
<dbReference type="SUPFAM" id="SSF48403">
    <property type="entry name" value="Ankyrin repeat"/>
    <property type="match status" value="1"/>
</dbReference>
<dbReference type="SMART" id="SM00248">
    <property type="entry name" value="ANK"/>
    <property type="match status" value="7"/>
</dbReference>
<dbReference type="KEGG" id="dpx:DAPPUDRAFT_315977"/>
<dbReference type="HOGENOM" id="CLU_352440_0_0_1"/>
<dbReference type="eggNOG" id="KOG0504">
    <property type="taxonomic scope" value="Eukaryota"/>
</dbReference>
<dbReference type="AlphaFoldDB" id="E9GBC5"/>
<organism evidence="10 11">
    <name type="scientific">Daphnia pulex</name>
    <name type="common">Water flea</name>
    <dbReference type="NCBI Taxonomy" id="6669"/>
    <lineage>
        <taxon>Eukaryota</taxon>
        <taxon>Metazoa</taxon>
        <taxon>Ecdysozoa</taxon>
        <taxon>Arthropoda</taxon>
        <taxon>Crustacea</taxon>
        <taxon>Branchiopoda</taxon>
        <taxon>Diplostraca</taxon>
        <taxon>Cladocera</taxon>
        <taxon>Anomopoda</taxon>
        <taxon>Daphniidae</taxon>
        <taxon>Daphnia</taxon>
    </lineage>
</organism>
<dbReference type="STRING" id="6669.E9GBC5"/>
<sequence>MVNEDRRDVRDDRDRRNKDREGDRERENKDRERERDNKDRERDRDNNKDRDRGNNRDNKDLARDRDRERRERERKRSRSRSRSRDRTARRRRSRSRSPRDRRDRKDVKTEQDAKDQEANEENTEQQAIKKEPLSLEELLAKKKAEEEEKSKPKFLTKEERAAEAMRKRQEEVENLRKQQEEERSKRNAFFQAAKETNREPERDRRRDREREREKETKDHRQKVLGVGFSGTVFEGVWGETKVAVKRILIKNAASNEQEEKALKMLHHRNVIKLFHVEEDQDFKKIALELCDASLEKLFLKENDPNKYSGPMPPEIEVLLQLAKGLEYIHQMGLVHRDIKPQNVLISLDSTTQRVVMKWADFGLSKKVNERGTFTMTEVKGTHDYFAPEILKLLDDDQIATGNEDKKRGTVKSDVFAEGLVFSYFISGGVHPFGTTSHQIQTNLRTNEPANLPETGTEVETGKNCNNIITEMLEKEPSIRITSSDVVNRLNEIILENSQQLFTLIAKENPSVEEIGKLIQEGVDLNVKDPNGLTPLLRLAQSEKKSENLVEIISLLIQHGGINSIDSNGKNALLLWCENLEQHQNKDFLAIINLFVEKGIDFNCKDKNGFNALTLLCENYENENLIDIIRLFIQKGIDVNCKDEYGRNALILVCENYGKENLIDIIRLLIENGIDINCKTNCSINALTILCTWYQNANLIDIIRLFIENGIDINCQTKYGRNALTILCENYKNENLIDITRLLIENEIDINSKQEYGRNALTLLCEKYKNENYIEVITLIKSGFKVTEKTPDYSQEREE</sequence>
<dbReference type="FunFam" id="3.30.200.20:FF:000077">
    <property type="entry name" value="Putative Serine/threonine-protein kinase/endoribonuclease IRE1"/>
    <property type="match status" value="1"/>
</dbReference>
<dbReference type="GO" id="GO:0051082">
    <property type="term" value="F:unfolded protein binding"/>
    <property type="evidence" value="ECO:0000318"/>
    <property type="project" value="GO_Central"/>
</dbReference>
<dbReference type="GO" id="GO:0005524">
    <property type="term" value="F:ATP binding"/>
    <property type="evidence" value="ECO:0007669"/>
    <property type="project" value="UniProtKB-UniRule"/>
</dbReference>
<dbReference type="OrthoDB" id="8197096at2759"/>
<keyword evidence="6 7" id="KW-0067">ATP-binding</keyword>
<dbReference type="OMA" id="WCENLEQ"/>